<dbReference type="Pfam" id="PF00041">
    <property type="entry name" value="fn3"/>
    <property type="match status" value="1"/>
</dbReference>
<feature type="region of interest" description="Disordered" evidence="6">
    <location>
        <begin position="926"/>
        <end position="998"/>
    </location>
</feature>
<keyword evidence="7" id="KW-1133">Transmembrane helix</keyword>
<feature type="transmembrane region" description="Helical" evidence="7">
    <location>
        <begin position="139"/>
        <end position="158"/>
    </location>
</feature>
<evidence type="ECO:0000256" key="4">
    <source>
        <dbReference type="ARBA" id="ARBA00023054"/>
    </source>
</evidence>
<feature type="compositionally biased region" description="Polar residues" evidence="6">
    <location>
        <begin position="1097"/>
        <end position="1109"/>
    </location>
</feature>
<dbReference type="InterPro" id="IPR044986">
    <property type="entry name" value="KIF15/KIN-12"/>
</dbReference>
<feature type="compositionally biased region" description="Basic and acidic residues" evidence="6">
    <location>
        <begin position="1235"/>
        <end position="1247"/>
    </location>
</feature>
<name>A0ABR4F925_9PEZI</name>
<feature type="region of interest" description="Disordered" evidence="6">
    <location>
        <begin position="1014"/>
        <end position="1141"/>
    </location>
</feature>
<evidence type="ECO:0000256" key="2">
    <source>
        <dbReference type="ARBA" id="ARBA00022741"/>
    </source>
</evidence>
<dbReference type="PROSITE" id="PS50853">
    <property type="entry name" value="FN3"/>
    <property type="match status" value="1"/>
</dbReference>
<feature type="region of interest" description="Disordered" evidence="6">
    <location>
        <begin position="742"/>
        <end position="829"/>
    </location>
</feature>
<keyword evidence="7" id="KW-0472">Membrane</keyword>
<dbReference type="Proteomes" id="UP001600888">
    <property type="component" value="Unassembled WGS sequence"/>
</dbReference>
<feature type="compositionally biased region" description="Polar residues" evidence="6">
    <location>
        <begin position="777"/>
        <end position="799"/>
    </location>
</feature>
<feature type="domain" description="Fibronectin type-III" evidence="8">
    <location>
        <begin position="224"/>
        <end position="313"/>
    </location>
</feature>
<feature type="compositionally biased region" description="Low complexity" evidence="6">
    <location>
        <begin position="934"/>
        <end position="943"/>
    </location>
</feature>
<feature type="region of interest" description="Disordered" evidence="6">
    <location>
        <begin position="515"/>
        <end position="539"/>
    </location>
</feature>
<feature type="compositionally biased region" description="Polar residues" evidence="6">
    <location>
        <begin position="1208"/>
        <end position="1221"/>
    </location>
</feature>
<evidence type="ECO:0000313" key="9">
    <source>
        <dbReference type="EMBL" id="KAL2291026.1"/>
    </source>
</evidence>
<keyword evidence="3" id="KW-0067">ATP-binding</keyword>
<feature type="region of interest" description="Disordered" evidence="6">
    <location>
        <begin position="310"/>
        <end position="408"/>
    </location>
</feature>
<sequence length="1263" mass="138951">MRENSLLCSVARRGDVVVRTQKLHLILVHVPACLLAFRGLTRPTWTLCALSVPALTASTTSHFYFFLFCPHRSVLCFPPSPPPPPHHHPTPIPIRSTLPPLLGRHYSHSDMLWISWTSILPLLTLICLLIAWLIERKSAFVHVTVATCCVLIYVAAYIDQNDISVDNIYMKAASHIDFEHLDRLCEENATMVLFSVAALWLLRRASQTLWKPVPELINILGVDVPDAPDVVLSGIGLDKATVSWARPHPSKPVHKFLIQVNGVVVGESPANQETAITVTGLKPNHFYNVRVIAVGSNSFQAGSQVVRLQTFDPSGRPRLGNSRLPPNFEPEEPPSTTQGENADENGAPRSPLPAIESATIPDGGPALAREPNTAGTVPRRNTVGRRASPSVSSIEQKPIRKDSTSEAEVRELGQRFSSIKAEIEDTIAVITREEEDSKKLLDELELEKQQKKAEQKKKEEQTEKLKKEMGTTERAMRSTVQRRTQLEKELKSKQAERSRYYDNIAKMERQIQEWRKEKESFEEQKKSVEEDAKSKMDEVRRCNEKLQAECSQLEADLKFKRDQVKLLEDDRKKLPGGEDDDEWRQNNLEKRREWQRRERDWNMKLYQETKRAKELDDSLNSIHAQLQQIPQAAFALYNQANTPGAEFDASSQAQAKRRSHHSSSLSNVVMSPAPPFATLDSLPQPPGYSSTRPPPGFAAAPFIDLSSIDMDDMDGDELRALTAGAPLSPSAAALLPSNIFTDDEHSEDEAPSSPISHREPTSPFAPLPTASPEHDPQSPQSARSGSIFSSAHGSQQNLPFPSFPNDDNERRSINSGHFASPAPAPGQPATQRLASLFSFQRGKPARAVDEPPQLGSLKHGQSQSFPRQTDELDGVPNRRRISLSNWNVFNRNSVGPDTMDTYAPPPGTRGFSARNLLPFGSRAMTGVFDRDQSSPRPASISSSEMPRPSTDSGSHLWPPPSEQQGFPRSRLVWSPENNTWSRNPSRRPSIGGSPSALKTTLASADDEILDEHDLLNPQVSPSQVGVIGSRPTKKSLKALNPTVPSFSPNFMGSIFSSKDKAKSKDRAREARDQAKGAFDDPPASSGNDSVAERSDSRLSMSVRSRASISESHDSLSLDQSFSNTPSEPPMSLKELSASAGPDNVVRKLFRKGSAISSRLGGSRKVTGPGSAAGSEREHRPSFGGSDVADNSWAGKDGAGEDLLGKSFDSLNSSPSIGTNKSKGGRWFSMGKKKEKASLDIDRERSPDAETPTAEEQPAMQLSA</sequence>
<dbReference type="InterPro" id="IPR003961">
    <property type="entry name" value="FN3_dom"/>
</dbReference>
<dbReference type="InterPro" id="IPR013783">
    <property type="entry name" value="Ig-like_fold"/>
</dbReference>
<keyword evidence="10" id="KW-1185">Reference proteome</keyword>
<feature type="transmembrane region" description="Helical" evidence="7">
    <location>
        <begin position="111"/>
        <end position="132"/>
    </location>
</feature>
<evidence type="ECO:0000256" key="3">
    <source>
        <dbReference type="ARBA" id="ARBA00022840"/>
    </source>
</evidence>
<keyword evidence="5" id="KW-0505">Motor protein</keyword>
<feature type="region of interest" description="Disordered" evidence="6">
    <location>
        <begin position="1156"/>
        <end position="1263"/>
    </location>
</feature>
<feature type="compositionally biased region" description="Low complexity" evidence="6">
    <location>
        <begin position="981"/>
        <end position="995"/>
    </location>
</feature>
<dbReference type="EMBL" id="JBAWTH010000007">
    <property type="protein sequence ID" value="KAL2291026.1"/>
    <property type="molecule type" value="Genomic_DNA"/>
</dbReference>
<keyword evidence="7" id="KW-0812">Transmembrane</keyword>
<organism evidence="9 10">
    <name type="scientific">Diaporthe vaccinii</name>
    <dbReference type="NCBI Taxonomy" id="105482"/>
    <lineage>
        <taxon>Eukaryota</taxon>
        <taxon>Fungi</taxon>
        <taxon>Dikarya</taxon>
        <taxon>Ascomycota</taxon>
        <taxon>Pezizomycotina</taxon>
        <taxon>Sordariomycetes</taxon>
        <taxon>Sordariomycetidae</taxon>
        <taxon>Diaporthales</taxon>
        <taxon>Diaporthaceae</taxon>
        <taxon>Diaporthe</taxon>
        <taxon>Diaporthe eres species complex</taxon>
    </lineage>
</organism>
<protein>
    <recommendedName>
        <fullName evidence="8">Fibronectin type-III domain-containing protein</fullName>
    </recommendedName>
</protein>
<dbReference type="SUPFAM" id="SSF49265">
    <property type="entry name" value="Fibronectin type III"/>
    <property type="match status" value="1"/>
</dbReference>
<dbReference type="InterPro" id="IPR036116">
    <property type="entry name" value="FN3_sf"/>
</dbReference>
<comment type="caution">
    <text evidence="9">The sequence shown here is derived from an EMBL/GenBank/DDBJ whole genome shotgun (WGS) entry which is preliminary data.</text>
</comment>
<evidence type="ECO:0000256" key="1">
    <source>
        <dbReference type="ARBA" id="ARBA00022701"/>
    </source>
</evidence>
<feature type="transmembrane region" description="Helical" evidence="7">
    <location>
        <begin position="47"/>
        <end position="67"/>
    </location>
</feature>
<evidence type="ECO:0000259" key="8">
    <source>
        <dbReference type="PROSITE" id="PS50853"/>
    </source>
</evidence>
<gene>
    <name evidence="9" type="ORF">FJTKL_13728</name>
</gene>
<keyword evidence="4" id="KW-0175">Coiled coil</keyword>
<dbReference type="SMART" id="SM00060">
    <property type="entry name" value="FN3"/>
    <property type="match status" value="1"/>
</dbReference>
<evidence type="ECO:0000256" key="6">
    <source>
        <dbReference type="SAM" id="MobiDB-lite"/>
    </source>
</evidence>
<evidence type="ECO:0000313" key="10">
    <source>
        <dbReference type="Proteomes" id="UP001600888"/>
    </source>
</evidence>
<feature type="region of interest" description="Disordered" evidence="6">
    <location>
        <begin position="644"/>
        <end position="671"/>
    </location>
</feature>
<dbReference type="PANTHER" id="PTHR37739:SF16">
    <property type="entry name" value="KINESIN-LIKE PROTEIN"/>
    <property type="match status" value="1"/>
</dbReference>
<evidence type="ECO:0000256" key="5">
    <source>
        <dbReference type="ARBA" id="ARBA00023175"/>
    </source>
</evidence>
<evidence type="ECO:0000256" key="7">
    <source>
        <dbReference type="SAM" id="Phobius"/>
    </source>
</evidence>
<feature type="compositionally biased region" description="Basic and acidic residues" evidence="6">
    <location>
        <begin position="448"/>
        <end position="476"/>
    </location>
</feature>
<feature type="region of interest" description="Disordered" evidence="6">
    <location>
        <begin position="842"/>
        <end position="877"/>
    </location>
</feature>
<feature type="region of interest" description="Disordered" evidence="6">
    <location>
        <begin position="676"/>
        <end position="695"/>
    </location>
</feature>
<accession>A0ABR4F925</accession>
<reference evidence="9 10" key="1">
    <citation type="submission" date="2024-03" db="EMBL/GenBank/DDBJ databases">
        <title>A high-quality draft genome sequence of Diaporthe vaccinii, a causative agent of upright dieback and viscid rot disease in cranberry plants.</title>
        <authorList>
            <person name="Sarrasin M."/>
            <person name="Lang B.F."/>
            <person name="Burger G."/>
        </authorList>
    </citation>
    <scope>NUCLEOTIDE SEQUENCE [LARGE SCALE GENOMIC DNA]</scope>
    <source>
        <strain evidence="9 10">IS7</strain>
    </source>
</reference>
<dbReference type="Gene3D" id="2.60.40.10">
    <property type="entry name" value="Immunoglobulins"/>
    <property type="match status" value="1"/>
</dbReference>
<feature type="compositionally biased region" description="Basic and acidic residues" evidence="6">
    <location>
        <begin position="1057"/>
        <end position="1078"/>
    </location>
</feature>
<feature type="compositionally biased region" description="Basic and acidic residues" evidence="6">
    <location>
        <begin position="484"/>
        <end position="496"/>
    </location>
</feature>
<feature type="compositionally biased region" description="Polar residues" evidence="6">
    <location>
        <begin position="1116"/>
        <end position="1125"/>
    </location>
</feature>
<proteinExistence type="predicted"/>
<dbReference type="PANTHER" id="PTHR37739">
    <property type="entry name" value="KINESIN-LIKE PROTEIN KIN-12D"/>
    <property type="match status" value="1"/>
</dbReference>
<feature type="region of interest" description="Disordered" evidence="6">
    <location>
        <begin position="448"/>
        <end position="496"/>
    </location>
</feature>
<dbReference type="CDD" id="cd00063">
    <property type="entry name" value="FN3"/>
    <property type="match status" value="1"/>
</dbReference>
<keyword evidence="1" id="KW-0493">Microtubule</keyword>
<keyword evidence="2" id="KW-0547">Nucleotide-binding</keyword>
<feature type="compositionally biased region" description="Basic and acidic residues" evidence="6">
    <location>
        <begin position="397"/>
        <end position="408"/>
    </location>
</feature>